<protein>
    <submittedName>
        <fullName evidence="4">Retrovirus-related Pol polyprotein from transposon RE1</fullName>
    </submittedName>
</protein>
<name>A0AAW2U3E8_9LAMI</name>
<evidence type="ECO:0000259" key="3">
    <source>
        <dbReference type="Pfam" id="PF25597"/>
    </source>
</evidence>
<accession>A0AAW2U3E8</accession>
<dbReference type="InterPro" id="IPR057670">
    <property type="entry name" value="SH3_retrovirus"/>
</dbReference>
<dbReference type="PANTHER" id="PTHR43383:SF2">
    <property type="entry name" value="AMIDOHYDROLASE 2 FAMILY PROTEIN"/>
    <property type="match status" value="1"/>
</dbReference>
<reference evidence="4" key="2">
    <citation type="journal article" date="2024" name="Plant">
        <title>Genomic evolution and insights into agronomic trait innovations of Sesamum species.</title>
        <authorList>
            <person name="Miao H."/>
            <person name="Wang L."/>
            <person name="Qu L."/>
            <person name="Liu H."/>
            <person name="Sun Y."/>
            <person name="Le M."/>
            <person name="Wang Q."/>
            <person name="Wei S."/>
            <person name="Zheng Y."/>
            <person name="Lin W."/>
            <person name="Duan Y."/>
            <person name="Cao H."/>
            <person name="Xiong S."/>
            <person name="Wang X."/>
            <person name="Wei L."/>
            <person name="Li C."/>
            <person name="Ma Q."/>
            <person name="Ju M."/>
            <person name="Zhao R."/>
            <person name="Li G."/>
            <person name="Mu C."/>
            <person name="Tian Q."/>
            <person name="Mei H."/>
            <person name="Zhang T."/>
            <person name="Gao T."/>
            <person name="Zhang H."/>
        </authorList>
    </citation>
    <scope>NUCLEOTIDE SEQUENCE</scope>
    <source>
        <strain evidence="4">KEN1</strain>
    </source>
</reference>
<gene>
    <name evidence="4" type="ORF">Slati_3755100</name>
</gene>
<dbReference type="AlphaFoldDB" id="A0AAW2U3E8"/>
<dbReference type="InterPro" id="IPR043502">
    <property type="entry name" value="DNA/RNA_pol_sf"/>
</dbReference>
<feature type="region of interest" description="Disordered" evidence="1">
    <location>
        <begin position="51"/>
        <end position="116"/>
    </location>
</feature>
<dbReference type="SUPFAM" id="SSF56672">
    <property type="entry name" value="DNA/RNA polymerases"/>
    <property type="match status" value="1"/>
</dbReference>
<feature type="compositionally biased region" description="Polar residues" evidence="1">
    <location>
        <begin position="66"/>
        <end position="94"/>
    </location>
</feature>
<dbReference type="InterPro" id="IPR013103">
    <property type="entry name" value="RVT_2"/>
</dbReference>
<dbReference type="Pfam" id="PF25597">
    <property type="entry name" value="SH3_retrovirus"/>
    <property type="match status" value="1"/>
</dbReference>
<sequence>MVVEKKGWCVFDLEAHEFFVSRDVVFSETKFPYCEPTTTLVTSIDNSPSAAAYDDPLTHHSPSPLDLSNSLESGSENIASPQVATTSNRETVLDSNHPHDLTHLPSPTTQSSSSDPRWCDAIAKKIVALESNGTWTIEDLPPGKHAIGCKWVYKIKYNSDGTIERFKVRLVILGNNQVEGIDFNETFAPVAKMVSVHTFLAVVVARGWALHQMDVHNAFLHSDLDEEVYMQLPPGFSISTPGKICRLWKSLYSLRQAPRNWFAKLAGALKSFGFQQSYADYSLFTYERQDVSLYVLIYVDDLIIAGHRPNGTTVQQLDHALDGGHEINCPGLGLERSKSRTSRMGIESPVETCTKSRIHWMSAIFHQRQTWIVYVLLVGRID</sequence>
<dbReference type="Pfam" id="PF07727">
    <property type="entry name" value="RVT_2"/>
    <property type="match status" value="1"/>
</dbReference>
<evidence type="ECO:0000256" key="1">
    <source>
        <dbReference type="SAM" id="MobiDB-lite"/>
    </source>
</evidence>
<evidence type="ECO:0000313" key="4">
    <source>
        <dbReference type="EMBL" id="KAL0411654.1"/>
    </source>
</evidence>
<reference evidence="4" key="1">
    <citation type="submission" date="2020-06" db="EMBL/GenBank/DDBJ databases">
        <authorList>
            <person name="Li T."/>
            <person name="Hu X."/>
            <person name="Zhang T."/>
            <person name="Song X."/>
            <person name="Zhang H."/>
            <person name="Dai N."/>
            <person name="Sheng W."/>
            <person name="Hou X."/>
            <person name="Wei L."/>
        </authorList>
    </citation>
    <scope>NUCLEOTIDE SEQUENCE</scope>
    <source>
        <strain evidence="4">KEN1</strain>
        <tissue evidence="4">Leaf</tissue>
    </source>
</reference>
<evidence type="ECO:0000259" key="2">
    <source>
        <dbReference type="Pfam" id="PF07727"/>
    </source>
</evidence>
<feature type="domain" description="Retroviral polymerase SH3-like" evidence="3">
    <location>
        <begin position="4"/>
        <end position="36"/>
    </location>
</feature>
<proteinExistence type="predicted"/>
<dbReference type="PANTHER" id="PTHR43383">
    <property type="entry name" value="NODULIN 6"/>
    <property type="match status" value="1"/>
</dbReference>
<organism evidence="4">
    <name type="scientific">Sesamum latifolium</name>
    <dbReference type="NCBI Taxonomy" id="2727402"/>
    <lineage>
        <taxon>Eukaryota</taxon>
        <taxon>Viridiplantae</taxon>
        <taxon>Streptophyta</taxon>
        <taxon>Embryophyta</taxon>
        <taxon>Tracheophyta</taxon>
        <taxon>Spermatophyta</taxon>
        <taxon>Magnoliopsida</taxon>
        <taxon>eudicotyledons</taxon>
        <taxon>Gunneridae</taxon>
        <taxon>Pentapetalae</taxon>
        <taxon>asterids</taxon>
        <taxon>lamiids</taxon>
        <taxon>Lamiales</taxon>
        <taxon>Pedaliaceae</taxon>
        <taxon>Sesamum</taxon>
    </lineage>
</organism>
<comment type="caution">
    <text evidence="4">The sequence shown here is derived from an EMBL/GenBank/DDBJ whole genome shotgun (WGS) entry which is preliminary data.</text>
</comment>
<feature type="compositionally biased region" description="Low complexity" evidence="1">
    <location>
        <begin position="105"/>
        <end position="114"/>
    </location>
</feature>
<feature type="domain" description="Reverse transcriptase Ty1/copia-type" evidence="2">
    <location>
        <begin position="132"/>
        <end position="307"/>
    </location>
</feature>
<dbReference type="EMBL" id="JACGWN010000013">
    <property type="protein sequence ID" value="KAL0411654.1"/>
    <property type="molecule type" value="Genomic_DNA"/>
</dbReference>